<protein>
    <submittedName>
        <fullName evidence="1">Uncharacterized protein</fullName>
    </submittedName>
</protein>
<proteinExistence type="predicted"/>
<sequence length="410" mass="44983">MEVGASGVPESSPETVAQQPPDAGVPPRGSSPSLDASNYSAEMDASLETMPCPNTDVDGQNGELDQRITVKSEEEDSSNASMTMNMELRIDDKVAAPSVHPDFRVKVENEEYCLGVQSPEEVVCNEDQDHVVKQLGEVESNDVGVGCGVEVKREECPDQQCPLQVPTIVCVGKHFYPPQAPRIVPRTLVEHLVYHPEVVKLPLTWNYHKVRAPRGNRVVYCTLAVASDGMTPVISKFVNITDSSRGEPLEAFVSNRSVNGVLGDAAKPMTVEEVEHMIEAIDRLPMCCGGPPRDKYPDVDPVRARVDALGVWRHADCEVYGTSLCCHCARLSSTLRVHASRQRKRKASAKLRISLESLPPGQRSKVELLRKRSRCLYKKLRRLTGGGKELWGDDGSGDSENGIEYPEALS</sequence>
<reference evidence="1" key="1">
    <citation type="submission" date="2020-05" db="EMBL/GenBank/DDBJ databases">
        <title>Large-scale comparative analyses of tick genomes elucidate their genetic diversity and vector capacities.</title>
        <authorList>
            <person name="Jia N."/>
            <person name="Wang J."/>
            <person name="Shi W."/>
            <person name="Du L."/>
            <person name="Sun Y."/>
            <person name="Zhan W."/>
            <person name="Jiang J."/>
            <person name="Wang Q."/>
            <person name="Zhang B."/>
            <person name="Ji P."/>
            <person name="Sakyi L.B."/>
            <person name="Cui X."/>
            <person name="Yuan T."/>
            <person name="Jiang B."/>
            <person name="Yang W."/>
            <person name="Lam T.T.-Y."/>
            <person name="Chang Q."/>
            <person name="Ding S."/>
            <person name="Wang X."/>
            <person name="Zhu J."/>
            <person name="Ruan X."/>
            <person name="Zhao L."/>
            <person name="Wei J."/>
            <person name="Que T."/>
            <person name="Du C."/>
            <person name="Cheng J."/>
            <person name="Dai P."/>
            <person name="Han X."/>
            <person name="Huang E."/>
            <person name="Gao Y."/>
            <person name="Liu J."/>
            <person name="Shao H."/>
            <person name="Ye R."/>
            <person name="Li L."/>
            <person name="Wei W."/>
            <person name="Wang X."/>
            <person name="Wang C."/>
            <person name="Yang T."/>
            <person name="Huo Q."/>
            <person name="Li W."/>
            <person name="Guo W."/>
            <person name="Chen H."/>
            <person name="Zhou L."/>
            <person name="Ni X."/>
            <person name="Tian J."/>
            <person name="Zhou Y."/>
            <person name="Sheng Y."/>
            <person name="Liu T."/>
            <person name="Pan Y."/>
            <person name="Xia L."/>
            <person name="Li J."/>
            <person name="Zhao F."/>
            <person name="Cao W."/>
        </authorList>
    </citation>
    <scope>NUCLEOTIDE SEQUENCE</scope>
    <source>
        <strain evidence="1">Dsil-2018</strain>
    </source>
</reference>
<dbReference type="EMBL" id="CM023479">
    <property type="protein sequence ID" value="KAH7975222.1"/>
    <property type="molecule type" value="Genomic_DNA"/>
</dbReference>
<organism evidence="1 2">
    <name type="scientific">Dermacentor silvarum</name>
    <name type="common">Tick</name>
    <dbReference type="NCBI Taxonomy" id="543639"/>
    <lineage>
        <taxon>Eukaryota</taxon>
        <taxon>Metazoa</taxon>
        <taxon>Ecdysozoa</taxon>
        <taxon>Arthropoda</taxon>
        <taxon>Chelicerata</taxon>
        <taxon>Arachnida</taxon>
        <taxon>Acari</taxon>
        <taxon>Parasitiformes</taxon>
        <taxon>Ixodida</taxon>
        <taxon>Ixodoidea</taxon>
        <taxon>Ixodidae</taxon>
        <taxon>Rhipicephalinae</taxon>
        <taxon>Dermacentor</taxon>
    </lineage>
</organism>
<evidence type="ECO:0000313" key="1">
    <source>
        <dbReference type="EMBL" id="KAH7975222.1"/>
    </source>
</evidence>
<comment type="caution">
    <text evidence="1">The sequence shown here is derived from an EMBL/GenBank/DDBJ whole genome shotgun (WGS) entry which is preliminary data.</text>
</comment>
<name>A0ACB8DRQ7_DERSI</name>
<gene>
    <name evidence="1" type="ORF">HPB49_025170</name>
</gene>
<keyword evidence="2" id="KW-1185">Reference proteome</keyword>
<evidence type="ECO:0000313" key="2">
    <source>
        <dbReference type="Proteomes" id="UP000821865"/>
    </source>
</evidence>
<dbReference type="Proteomes" id="UP000821865">
    <property type="component" value="Chromosome 10"/>
</dbReference>
<accession>A0ACB8DRQ7</accession>